<feature type="modified residue" description="4-aspartylphosphate" evidence="4">
    <location>
        <position position="580"/>
    </location>
</feature>
<dbReference type="InterPro" id="IPR003594">
    <property type="entry name" value="HATPase_dom"/>
</dbReference>
<evidence type="ECO:0000259" key="6">
    <source>
        <dbReference type="PROSITE" id="PS50110"/>
    </source>
</evidence>
<dbReference type="RefSeq" id="WP_211429519.1">
    <property type="nucleotide sequence ID" value="NZ_CP072648.1"/>
</dbReference>
<dbReference type="InterPro" id="IPR001789">
    <property type="entry name" value="Sig_transdc_resp-reg_receiver"/>
</dbReference>
<evidence type="ECO:0000256" key="3">
    <source>
        <dbReference type="ARBA" id="ARBA00022553"/>
    </source>
</evidence>
<evidence type="ECO:0000313" key="8">
    <source>
        <dbReference type="EMBL" id="QUW03629.1"/>
    </source>
</evidence>
<dbReference type="SUPFAM" id="SSF47384">
    <property type="entry name" value="Homodimeric domain of signal transducing histidine kinase"/>
    <property type="match status" value="1"/>
</dbReference>
<dbReference type="InterPro" id="IPR011006">
    <property type="entry name" value="CheY-like_superfamily"/>
</dbReference>
<dbReference type="PROSITE" id="PS50109">
    <property type="entry name" value="HIS_KIN"/>
    <property type="match status" value="1"/>
</dbReference>
<dbReference type="Gene3D" id="1.10.287.130">
    <property type="match status" value="1"/>
</dbReference>
<comment type="catalytic activity">
    <reaction evidence="1">
        <text>ATP + protein L-histidine = ADP + protein N-phospho-L-histidine.</text>
        <dbReference type="EC" id="2.7.13.3"/>
    </reaction>
</comment>
<dbReference type="PANTHER" id="PTHR43065:SF42">
    <property type="entry name" value="TWO-COMPONENT SENSOR PPRA"/>
    <property type="match status" value="1"/>
</dbReference>
<feature type="domain" description="Histidine kinase" evidence="5">
    <location>
        <begin position="287"/>
        <end position="503"/>
    </location>
</feature>
<dbReference type="NCBIfam" id="TIGR00229">
    <property type="entry name" value="sensory_box"/>
    <property type="match status" value="1"/>
</dbReference>
<dbReference type="CDD" id="cd00156">
    <property type="entry name" value="REC"/>
    <property type="match status" value="1"/>
</dbReference>
<gene>
    <name evidence="8" type="ORF">J8C06_04120</name>
</gene>
<dbReference type="InterPro" id="IPR036097">
    <property type="entry name" value="HisK_dim/P_sf"/>
</dbReference>
<evidence type="ECO:0000256" key="4">
    <source>
        <dbReference type="PROSITE-ProRule" id="PRU00169"/>
    </source>
</evidence>
<dbReference type="Proteomes" id="UP000676506">
    <property type="component" value="Chromosome 1"/>
</dbReference>
<dbReference type="SUPFAM" id="SSF52172">
    <property type="entry name" value="CheY-like"/>
    <property type="match status" value="1"/>
</dbReference>
<dbReference type="Pfam" id="PF13426">
    <property type="entry name" value="PAS_9"/>
    <property type="match status" value="1"/>
</dbReference>
<feature type="domain" description="PAS" evidence="7">
    <location>
        <begin position="11"/>
        <end position="69"/>
    </location>
</feature>
<dbReference type="CDD" id="cd00130">
    <property type="entry name" value="PAS"/>
    <property type="match status" value="2"/>
</dbReference>
<dbReference type="InterPro" id="IPR036890">
    <property type="entry name" value="HATPase_C_sf"/>
</dbReference>
<organism evidence="8 9">
    <name type="scientific">Chloracidobacterium validum</name>
    <dbReference type="NCBI Taxonomy" id="2821543"/>
    <lineage>
        <taxon>Bacteria</taxon>
        <taxon>Pseudomonadati</taxon>
        <taxon>Acidobacteriota</taxon>
        <taxon>Terriglobia</taxon>
        <taxon>Terriglobales</taxon>
        <taxon>Acidobacteriaceae</taxon>
        <taxon>Chloracidobacterium</taxon>
    </lineage>
</organism>
<protein>
    <recommendedName>
        <fullName evidence="2">histidine kinase</fullName>
        <ecNumber evidence="2">2.7.13.3</ecNumber>
    </recommendedName>
</protein>
<dbReference type="SUPFAM" id="SSF55785">
    <property type="entry name" value="PYP-like sensor domain (PAS domain)"/>
    <property type="match status" value="2"/>
</dbReference>
<feature type="domain" description="Response regulatory" evidence="6">
    <location>
        <begin position="526"/>
        <end position="646"/>
    </location>
</feature>
<name>A0ABX8BD94_9BACT</name>
<dbReference type="PROSITE" id="PS50112">
    <property type="entry name" value="PAS"/>
    <property type="match status" value="1"/>
</dbReference>
<dbReference type="SMART" id="SM00388">
    <property type="entry name" value="HisKA"/>
    <property type="match status" value="1"/>
</dbReference>
<dbReference type="Gene3D" id="3.40.50.2300">
    <property type="match status" value="1"/>
</dbReference>
<proteinExistence type="predicted"/>
<keyword evidence="9" id="KW-1185">Reference proteome</keyword>
<dbReference type="InterPro" id="IPR000014">
    <property type="entry name" value="PAS"/>
</dbReference>
<dbReference type="Gene3D" id="3.30.565.10">
    <property type="entry name" value="Histidine kinase-like ATPase, C-terminal domain"/>
    <property type="match status" value="1"/>
</dbReference>
<dbReference type="InterPro" id="IPR005467">
    <property type="entry name" value="His_kinase_dom"/>
</dbReference>
<dbReference type="SMART" id="SM00387">
    <property type="entry name" value="HATPase_c"/>
    <property type="match status" value="1"/>
</dbReference>
<dbReference type="Pfam" id="PF00072">
    <property type="entry name" value="Response_reg"/>
    <property type="match status" value="1"/>
</dbReference>
<dbReference type="InterPro" id="IPR003661">
    <property type="entry name" value="HisK_dim/P_dom"/>
</dbReference>
<evidence type="ECO:0000313" key="9">
    <source>
        <dbReference type="Proteomes" id="UP000676506"/>
    </source>
</evidence>
<reference evidence="8 9" key="1">
    <citation type="submission" date="2021-03" db="EMBL/GenBank/DDBJ databases">
        <title>Genomic and phenotypic characterization of Chloracidobacterium isolates provides evidence for multiple species.</title>
        <authorList>
            <person name="Saini M.K."/>
            <person name="Costas A.M.G."/>
            <person name="Tank M."/>
            <person name="Bryant D.A."/>
        </authorList>
    </citation>
    <scope>NUCLEOTIDE SEQUENCE [LARGE SCALE GENOMIC DNA]</scope>
    <source>
        <strain evidence="8 9">BV2-C</strain>
    </source>
</reference>
<accession>A0ABX8BD94</accession>
<dbReference type="PANTHER" id="PTHR43065">
    <property type="entry name" value="SENSOR HISTIDINE KINASE"/>
    <property type="match status" value="1"/>
</dbReference>
<dbReference type="PROSITE" id="PS50110">
    <property type="entry name" value="RESPONSE_REGULATORY"/>
    <property type="match status" value="1"/>
</dbReference>
<evidence type="ECO:0000256" key="1">
    <source>
        <dbReference type="ARBA" id="ARBA00000085"/>
    </source>
</evidence>
<dbReference type="Gene3D" id="3.30.450.20">
    <property type="entry name" value="PAS domain"/>
    <property type="match status" value="2"/>
</dbReference>
<dbReference type="PRINTS" id="PR00344">
    <property type="entry name" value="BCTRLSENSOR"/>
</dbReference>
<dbReference type="SMART" id="SM00091">
    <property type="entry name" value="PAS"/>
    <property type="match status" value="2"/>
</dbReference>
<dbReference type="InterPro" id="IPR004358">
    <property type="entry name" value="Sig_transdc_His_kin-like_C"/>
</dbReference>
<keyword evidence="3 4" id="KW-0597">Phosphoprotein</keyword>
<dbReference type="SUPFAM" id="SSF55874">
    <property type="entry name" value="ATPase domain of HSP90 chaperone/DNA topoisomerase II/histidine kinase"/>
    <property type="match status" value="1"/>
</dbReference>
<sequence>MTDHPRYDALPPELLAALFQDFELPLLLIDYDTRRVIAVNNAFVLVSGYTADQVVGQETKQFSIFPSDDEREQVYTQLSAQGRTAITLLVRRPRGDVGEISLRLTLLEVGGHRYITAQVDGVTGVAPESRSQIEQLRDVLAVVPGVIYQYTFDVSGKGRFTYIGGRSDELFGLSAEVIATDERTFWRQVPYEHRLRIRDTFAPVFESQRPWGEECPFRHAITGEERWLQIVAFPRAAPDGGTIWTGFCSDITEIHRLRTSQMEAQDLLEKERLRKSKLESLGTLAGGIAHDFNNLLAVLTGNIGLIKHELSLSPANQRRFDAIEQATERAKLLAKQLVTFAKGGDPILESVSPEVFVIEPMRYILEGRGVQLHSELASPLWLVRADKGQLMQVFQNLATNAADAMPQGGSVSVTLQNCALGDQEVPGLVAGRYVRISVTDTGVGIAPEHVARIFDPYFTTKSGGHGLGLSIGYSVVTKHGGQIIVNSKVGVGTRFDVYLPAKPTAEITLEASLLTEDAAAKFLQRRLLVMDDDELIRDLLGAMLEAFGYGVVVSRHGEEAIERYRTALESGHPFLGVILDLRIANGLGGQETLERLRQLNPNVTAIVCSGYHDDGVMANYREHGFAAKLPKPFDVKELGRLLERLFGSSDE</sequence>
<evidence type="ECO:0000259" key="7">
    <source>
        <dbReference type="PROSITE" id="PS50112"/>
    </source>
</evidence>
<dbReference type="EMBL" id="CP072648">
    <property type="protein sequence ID" value="QUW03629.1"/>
    <property type="molecule type" value="Genomic_DNA"/>
</dbReference>
<evidence type="ECO:0000256" key="2">
    <source>
        <dbReference type="ARBA" id="ARBA00012438"/>
    </source>
</evidence>
<dbReference type="SMART" id="SM00448">
    <property type="entry name" value="REC"/>
    <property type="match status" value="1"/>
</dbReference>
<dbReference type="EC" id="2.7.13.3" evidence="2"/>
<evidence type="ECO:0000259" key="5">
    <source>
        <dbReference type="PROSITE" id="PS50109"/>
    </source>
</evidence>
<dbReference type="Pfam" id="PF02518">
    <property type="entry name" value="HATPase_c"/>
    <property type="match status" value="1"/>
</dbReference>
<dbReference type="InterPro" id="IPR035965">
    <property type="entry name" value="PAS-like_dom_sf"/>
</dbReference>